<accession>A0A1Q2MDH2</accession>
<sequence>MGNVISEYEKSPGGDLSWAKDYVYGADGEAVYMQMPSSTAMNATFEDYLDFAEAWLCSPSCTTAQLVWDTIGWDDVNDVWLTTGDSQVDFYDFVDNGDVFEGMYDINANYLLTDFKGSVIAISDEYGDTDEIIYDAWGTPYIAQGVDLQGLSVLWNGYYYDYETGNYYLRNRYYSPTERKFITDDPHGVNPDGNWNNPFAPIRQLDDGAGLQVFANHEPVNGRDDWGLFAVSDALDIPFFISFVNHRYNGDGQLWTSGAANLKRQVSVKEPTAGFVRQKATSICARLRAKGNRSSEEGTAERNYLPNMYARDNIWIKSTLNGAHRYCVVTRYKARYDCKKCKVEFDNTYVWVDEGNLDYNSLEDRALRVAEIALGFTTASSNPTISAKLLFPVDFPIRIRFEAKSIYEHEEEPEEHFSYSGWPLNFYNDKSWREIK</sequence>
<dbReference type="AlphaFoldDB" id="A0A1Q2MDH2"/>
<proteinExistence type="predicted"/>
<keyword evidence="2" id="KW-1185">Reference proteome</keyword>
<reference evidence="2" key="1">
    <citation type="submission" date="2017-02" db="EMBL/GenBank/DDBJ databases">
        <title>Comparative genomics and description of representatives of a novel lineage of planctomycetes thriving in anoxic sediments.</title>
        <authorList>
            <person name="Spring S."/>
            <person name="Bunk B."/>
            <person name="Sproer C."/>
        </authorList>
    </citation>
    <scope>NUCLEOTIDE SEQUENCE [LARGE SCALE GENOMIC DNA]</scope>
    <source>
        <strain evidence="2">SM-Chi-D1</strain>
    </source>
</reference>
<protein>
    <submittedName>
        <fullName evidence="1">Cell wall-associated polypeptide CWBP200</fullName>
    </submittedName>
</protein>
<organism evidence="1 2">
    <name type="scientific">Limihaloglobus sulfuriphilus</name>
    <dbReference type="NCBI Taxonomy" id="1851148"/>
    <lineage>
        <taxon>Bacteria</taxon>
        <taxon>Pseudomonadati</taxon>
        <taxon>Planctomycetota</taxon>
        <taxon>Phycisphaerae</taxon>
        <taxon>Sedimentisphaerales</taxon>
        <taxon>Sedimentisphaeraceae</taxon>
        <taxon>Limihaloglobus</taxon>
    </lineage>
</organism>
<evidence type="ECO:0000313" key="2">
    <source>
        <dbReference type="Proteomes" id="UP000188181"/>
    </source>
</evidence>
<dbReference type="OrthoDB" id="291551at2"/>
<dbReference type="Gene3D" id="2.180.10.10">
    <property type="entry name" value="RHS repeat-associated core"/>
    <property type="match status" value="1"/>
</dbReference>
<dbReference type="RefSeq" id="WP_146682977.1">
    <property type="nucleotide sequence ID" value="NZ_CP019646.1"/>
</dbReference>
<name>A0A1Q2MDH2_9BACT</name>
<evidence type="ECO:0000313" key="1">
    <source>
        <dbReference type="EMBL" id="AQQ70735.1"/>
    </source>
</evidence>
<dbReference type="KEGG" id="pbas:SMSP2_01096"/>
<dbReference type="EMBL" id="CP019646">
    <property type="protein sequence ID" value="AQQ70735.1"/>
    <property type="molecule type" value="Genomic_DNA"/>
</dbReference>
<dbReference type="Proteomes" id="UP000188181">
    <property type="component" value="Chromosome"/>
</dbReference>
<dbReference type="STRING" id="1851148.SMSP2_01096"/>
<gene>
    <name evidence="1" type="primary">wapA_1</name>
    <name evidence="1" type="ORF">SMSP2_01096</name>
</gene>